<dbReference type="Pfam" id="PF03098">
    <property type="entry name" value="An_peroxidase"/>
    <property type="match status" value="1"/>
</dbReference>
<dbReference type="PROSITE" id="PS50292">
    <property type="entry name" value="PEROXIDASE_3"/>
    <property type="match status" value="1"/>
</dbReference>
<feature type="compositionally biased region" description="Polar residues" evidence="8">
    <location>
        <begin position="1448"/>
        <end position="1462"/>
    </location>
</feature>
<dbReference type="InParanoid" id="A0A482WHV5"/>
<feature type="compositionally biased region" description="Acidic residues" evidence="8">
    <location>
        <begin position="1062"/>
        <end position="1089"/>
    </location>
</feature>
<dbReference type="PANTHER" id="PTHR11475">
    <property type="entry name" value="OXIDASE/PEROXIDASE"/>
    <property type="match status" value="1"/>
</dbReference>
<evidence type="ECO:0000256" key="1">
    <source>
        <dbReference type="ARBA" id="ARBA00004613"/>
    </source>
</evidence>
<dbReference type="GO" id="GO:0006979">
    <property type="term" value="P:response to oxidative stress"/>
    <property type="evidence" value="ECO:0007669"/>
    <property type="project" value="InterPro"/>
</dbReference>
<feature type="compositionally biased region" description="Basic residues" evidence="8">
    <location>
        <begin position="1728"/>
        <end position="1747"/>
    </location>
</feature>
<dbReference type="PANTHER" id="PTHR11475:SF106">
    <property type="entry name" value="CURLY SU"/>
    <property type="match status" value="1"/>
</dbReference>
<feature type="region of interest" description="Disordered" evidence="8">
    <location>
        <begin position="792"/>
        <end position="816"/>
    </location>
</feature>
<dbReference type="GO" id="GO:0022412">
    <property type="term" value="P:cellular process involved in reproduction in multicellular organism"/>
    <property type="evidence" value="ECO:0007669"/>
    <property type="project" value="UniProtKB-ARBA"/>
</dbReference>
<feature type="region of interest" description="Disordered" evidence="8">
    <location>
        <begin position="938"/>
        <end position="957"/>
    </location>
</feature>
<evidence type="ECO:0000256" key="9">
    <source>
        <dbReference type="SAM" id="SignalP"/>
    </source>
</evidence>
<feature type="compositionally biased region" description="Polar residues" evidence="8">
    <location>
        <begin position="829"/>
        <end position="841"/>
    </location>
</feature>
<dbReference type="InterPro" id="IPR019791">
    <property type="entry name" value="Haem_peroxidase_animal"/>
</dbReference>
<feature type="compositionally biased region" description="Polar residues" evidence="8">
    <location>
        <begin position="1653"/>
        <end position="1667"/>
    </location>
</feature>
<proteinExistence type="predicted"/>
<organism evidence="10 11">
    <name type="scientific">Laodelphax striatellus</name>
    <name type="common">Small brown planthopper</name>
    <name type="synonym">Delphax striatella</name>
    <dbReference type="NCBI Taxonomy" id="195883"/>
    <lineage>
        <taxon>Eukaryota</taxon>
        <taxon>Metazoa</taxon>
        <taxon>Ecdysozoa</taxon>
        <taxon>Arthropoda</taxon>
        <taxon>Hexapoda</taxon>
        <taxon>Insecta</taxon>
        <taxon>Pterygota</taxon>
        <taxon>Neoptera</taxon>
        <taxon>Paraneoptera</taxon>
        <taxon>Hemiptera</taxon>
        <taxon>Auchenorrhyncha</taxon>
        <taxon>Fulgoroidea</taxon>
        <taxon>Delphacidae</taxon>
        <taxon>Criomorphinae</taxon>
        <taxon>Laodelphax</taxon>
    </lineage>
</organism>
<dbReference type="OrthoDB" id="823504at2759"/>
<sequence length="2001" mass="228256">MLLRRAGLLLGCLALCSAIQYTHLDSECAFYLDGAGRTTLYDYSLNLLRGPIGYGAAQPCITFDAINQAYIDARKRIPLKAPAENEEWMPHHVATFGELLLDITKQLTRTYGLTVDEVEKGLPLIDTSKTLIKEVCPPYLGEVECRPGKYRRLDGLCNNAQNPTWGAANTPFTRLVSPQFADGIDAPRASVLGHALPIPRIVSRTMHPDEGFHDHAGTVMVVAWGQFMDHDFTLTATPLDPRDKNEPEECCKRPPHLKHPYCLEIEIPDDDYFYHKYGVKCQDFVRSFPAPRPGCKLGSKVPYNTLTGVIDGNTVYGVTDEFGRRLRSGYGGQLRMNPVFSEYGLKDLLPLKLDVPDEGCTRTNASQFCFEAGEIRVNEQLVLTCMHTLMAREHNRIAAELARINPHWDDETLYQESRRIVIAEIQHITYNEFLPIILGKEVMQKFDLIPQKDGYWDGYDHEINPNIIDAFSAAAFRFGHSLLPTAVERWSKAHKFIASKRLSDLIRRPYDLYRAGVMDEYFMGLMNQVAQAMDDSITQELSSYQSFELLIIVTNHLLKKPGNRFGLDLVAFNMQRGREFGVPGYMEFRKFCGLPAGETFEELFGTMPNTTVFRYLSIFDHPSDVDLWSGGVSERPLPGSMIGPTFACIIATQMSYIRRGDRFWYELPNQPSSFTPEQLQEIRKIKLSRVICDNTDLIDTIQIYPMVLPDHEINPRVPCKSSIIPSIDLTKWAEFPHGAESQHVPYLESGKTSAILRDFDNGSTLRHCGNSTTNVMCLAQIGVSMKTVRTISKNSSGPATNAEILSPDNYLNSHEDRTDKLRRKRNSKNDTLNFTNTNQTSKLDNDTEALADSSYVNPVLERAPLPYINLKSDNTKIENLKSKNMMTAHNHKLKLQEKIKTKKIKEENSTDNINPQPSKPKYVFAPVTPTLKKYKLIQRKPDSKFQESSPPQVIYSDESDDSLFDYIEDMRTKNSNLYPYKFPDFNFPNLNHASFNFDDSDEDSEGGRGGEEEGFNNQEEKRGKQPPPIIDAHDSHDMEHEYVASEEGVESEKKEKTQQPESDNDDEDTEEEEEEGEEEENDDDYNEENNENKNKQEAEEDEEYADKGEGEQKNEEETESEEEENKEDDENHEQGREKDHSNKYQPINIPTQGPESAWRPNGFPINFSPSHNSQNNLRGGYDISVTRYPYSSTDDIKQSFISHPLAGPTASKGFNHDFTPLRGGRPLTKGPFGVEPPHKYPIVPLFNKNTLHQPLSTSVPSGPVSPINLSGFNGYKHFVAPLVSAEDQTPFNEFNNPRQSGSRYRATYKGGIPHGLKVSKAHRGNQHVKDEKVEEEENEGEKEYDFPPERIREDNENLNYPDFDDFDLPTNPYILNNSSRTQNTNHRTKPPLPTNKSPNNFNFLKFEGKNHHISNHYKFKPDVNEEDPNNYRQPTYNNHHDRYREPKSTSNPHPKQSSTKNKFSVHDENGQPSKPFLDKLQGGYEENPGVQESGKYDYPYGSEENGHTPDKNSHPPVNSASNPSNYPTKTSYEDYTFPKNINYNNLHYPTIKSNHKNYDELKEINKYNKFENYPVVNDSSFEFHSQDSPGPIVDFKSVPYNFTSGIFGDLTDKEKYYNSMKNTNPFDKLQTPSSDSHSNKDFFPTGYKYPFSTNQHYQNAHDSTNRPSETHYGHYNVPPYESINNYRNKNLGDLSPTQGSKEYDMFGSMNKKYKNHKSNSKQQAKATNKNRNKSKLKKKSRDKKNKKNSSSNSKAHRKRPKTNSNKFTTQESINEDPIKIFDTISNPSIPLGIFGENRLKQDFTGTDKIDFEKSNVQSLPETLNTHKTESRLPKKSIYNLHGLYHNKNYKASDMNDEDYNIREKFMANQAGRNILGTRRAASRGNPPGFFFDSPNIKSNVEQGDKHVPLSYSYNELDEPSTEAPEVASRFVGKLSGKNNARDMILEKGRSKSLSKKELVDTLNKILDKKDAISREKNINENGEKLGKYSNYWVLEYSMPTE</sequence>
<feature type="compositionally biased region" description="Basic and acidic residues" evidence="8">
    <location>
        <begin position="1438"/>
        <end position="1447"/>
    </location>
</feature>
<dbReference type="SMR" id="A0A482WHV5"/>
<feature type="compositionally biased region" description="Basic residues" evidence="8">
    <location>
        <begin position="1317"/>
        <end position="1326"/>
    </location>
</feature>
<dbReference type="GO" id="GO:0005576">
    <property type="term" value="C:extracellular region"/>
    <property type="evidence" value="ECO:0007669"/>
    <property type="project" value="UniProtKB-SubCell"/>
</dbReference>
<keyword evidence="4 7" id="KW-0349">Heme</keyword>
<feature type="region of interest" description="Disordered" evidence="8">
    <location>
        <begin position="1315"/>
        <end position="1404"/>
    </location>
</feature>
<dbReference type="InterPro" id="IPR010255">
    <property type="entry name" value="Haem_peroxidase_sf"/>
</dbReference>
<feature type="compositionally biased region" description="Polar residues" evidence="8">
    <location>
        <begin position="1143"/>
        <end position="1154"/>
    </location>
</feature>
<comment type="caution">
    <text evidence="10">The sequence shown here is derived from an EMBL/GenBank/DDBJ whole genome shotgun (WGS) entry which is preliminary data.</text>
</comment>
<dbReference type="STRING" id="195883.A0A482WHV5"/>
<evidence type="ECO:0000256" key="2">
    <source>
        <dbReference type="ARBA" id="ARBA00022525"/>
    </source>
</evidence>
<dbReference type="PRINTS" id="PR00457">
    <property type="entry name" value="ANPEROXIDASE"/>
</dbReference>
<feature type="region of interest" description="Disordered" evidence="8">
    <location>
        <begin position="822"/>
        <end position="841"/>
    </location>
</feature>
<keyword evidence="7" id="KW-0479">Metal-binding</keyword>
<evidence type="ECO:0000256" key="7">
    <source>
        <dbReference type="PIRSR" id="PIRSR619791-2"/>
    </source>
</evidence>
<feature type="compositionally biased region" description="Acidic residues" evidence="8">
    <location>
        <begin position="1116"/>
        <end position="1131"/>
    </location>
</feature>
<name>A0A482WHV5_LAOST</name>
<keyword evidence="3" id="KW-0575">Peroxidase</keyword>
<dbReference type="InterPro" id="IPR037120">
    <property type="entry name" value="Haem_peroxidase_sf_animal"/>
</dbReference>
<feature type="binding site" description="axial binding residue" evidence="7">
    <location>
        <position position="480"/>
    </location>
    <ligand>
        <name>heme b</name>
        <dbReference type="ChEBI" id="CHEBI:60344"/>
    </ligand>
    <ligandPart>
        <name>Fe</name>
        <dbReference type="ChEBI" id="CHEBI:18248"/>
    </ligandPart>
</feature>
<feature type="compositionally biased region" description="Basic and acidic residues" evidence="8">
    <location>
        <begin position="1341"/>
        <end position="1355"/>
    </location>
</feature>
<evidence type="ECO:0000313" key="11">
    <source>
        <dbReference type="Proteomes" id="UP000291343"/>
    </source>
</evidence>
<feature type="compositionally biased region" description="Basic and acidic residues" evidence="8">
    <location>
        <begin position="1031"/>
        <end position="1043"/>
    </location>
</feature>
<dbReference type="Gene3D" id="1.10.640.10">
    <property type="entry name" value="Haem peroxidase domain superfamily, animal type"/>
    <property type="match status" value="1"/>
</dbReference>
<gene>
    <name evidence="10" type="ORF">LSTR_LSTR004301</name>
</gene>
<dbReference type="FunFam" id="1.10.640.10:FF:000003">
    <property type="entry name" value="chorion peroxidase"/>
    <property type="match status" value="1"/>
</dbReference>
<keyword evidence="2" id="KW-0964">Secreted</keyword>
<feature type="region of interest" description="Disordered" evidence="8">
    <location>
        <begin position="1419"/>
        <end position="1531"/>
    </location>
</feature>
<dbReference type="CDD" id="cd09823">
    <property type="entry name" value="peroxinectin_like"/>
    <property type="match status" value="1"/>
</dbReference>
<evidence type="ECO:0000256" key="3">
    <source>
        <dbReference type="ARBA" id="ARBA00022559"/>
    </source>
</evidence>
<reference evidence="10 11" key="1">
    <citation type="journal article" date="2017" name="Gigascience">
        <title>Genome sequence of the small brown planthopper, Laodelphax striatellus.</title>
        <authorList>
            <person name="Zhu J."/>
            <person name="Jiang F."/>
            <person name="Wang X."/>
            <person name="Yang P."/>
            <person name="Bao Y."/>
            <person name="Zhao W."/>
            <person name="Wang W."/>
            <person name="Lu H."/>
            <person name="Wang Q."/>
            <person name="Cui N."/>
            <person name="Li J."/>
            <person name="Chen X."/>
            <person name="Luo L."/>
            <person name="Yu J."/>
            <person name="Kang L."/>
            <person name="Cui F."/>
        </authorList>
    </citation>
    <scope>NUCLEOTIDE SEQUENCE [LARGE SCALE GENOMIC DNA]</scope>
    <source>
        <strain evidence="10">Lst14</strain>
    </source>
</reference>
<evidence type="ECO:0000256" key="5">
    <source>
        <dbReference type="ARBA" id="ARBA00022729"/>
    </source>
</evidence>
<evidence type="ECO:0000256" key="6">
    <source>
        <dbReference type="ARBA" id="ARBA00023004"/>
    </source>
</evidence>
<feature type="compositionally biased region" description="Basic and acidic residues" evidence="8">
    <location>
        <begin position="1105"/>
        <end position="1115"/>
    </location>
</feature>
<feature type="compositionally biased region" description="Basic and acidic residues" evidence="8">
    <location>
        <begin position="1504"/>
        <end position="1513"/>
    </location>
</feature>
<dbReference type="SUPFAM" id="SSF48113">
    <property type="entry name" value="Heme-dependent peroxidases"/>
    <property type="match status" value="1"/>
</dbReference>
<keyword evidence="6 7" id="KW-0408">Iron</keyword>
<dbReference type="GO" id="GO:0046872">
    <property type="term" value="F:metal ion binding"/>
    <property type="evidence" value="ECO:0007669"/>
    <property type="project" value="UniProtKB-KW"/>
</dbReference>
<feature type="compositionally biased region" description="Basic and acidic residues" evidence="8">
    <location>
        <begin position="1132"/>
        <end position="1142"/>
    </location>
</feature>
<dbReference type="GO" id="GO:0004601">
    <property type="term" value="F:peroxidase activity"/>
    <property type="evidence" value="ECO:0007669"/>
    <property type="project" value="UniProtKB-KW"/>
</dbReference>
<evidence type="ECO:0008006" key="12">
    <source>
        <dbReference type="Google" id="ProtNLM"/>
    </source>
</evidence>
<dbReference type="EMBL" id="QKKF02035739">
    <property type="protein sequence ID" value="RZF32910.1"/>
    <property type="molecule type" value="Genomic_DNA"/>
</dbReference>
<feature type="compositionally biased region" description="Polar residues" evidence="8">
    <location>
        <begin position="1167"/>
        <end position="1176"/>
    </location>
</feature>
<feature type="signal peptide" evidence="9">
    <location>
        <begin position="1"/>
        <end position="18"/>
    </location>
</feature>
<evidence type="ECO:0000313" key="10">
    <source>
        <dbReference type="EMBL" id="RZF32910.1"/>
    </source>
</evidence>
<evidence type="ECO:0000256" key="4">
    <source>
        <dbReference type="ARBA" id="ARBA00022617"/>
    </source>
</evidence>
<dbReference type="GO" id="GO:0020037">
    <property type="term" value="F:heme binding"/>
    <property type="evidence" value="ECO:0007669"/>
    <property type="project" value="InterPro"/>
</dbReference>
<dbReference type="Proteomes" id="UP000291343">
    <property type="component" value="Unassembled WGS sequence"/>
</dbReference>
<feature type="region of interest" description="Disordered" evidence="8">
    <location>
        <begin position="1653"/>
        <end position="1773"/>
    </location>
</feature>
<feature type="region of interest" description="Disordered" evidence="8">
    <location>
        <begin position="996"/>
        <end position="1176"/>
    </location>
</feature>
<feature type="compositionally biased region" description="Polar residues" evidence="8">
    <location>
        <begin position="1373"/>
        <end position="1385"/>
    </location>
</feature>
<feature type="compositionally biased region" description="Polar residues" evidence="8">
    <location>
        <begin position="1515"/>
        <end position="1530"/>
    </location>
</feature>
<keyword evidence="11" id="KW-1185">Reference proteome</keyword>
<feature type="chain" id="PRO_5019833779" description="Chorion peroxidase" evidence="9">
    <location>
        <begin position="19"/>
        <end position="2001"/>
    </location>
</feature>
<feature type="compositionally biased region" description="Polar residues" evidence="8">
    <location>
        <begin position="1762"/>
        <end position="1772"/>
    </location>
</feature>
<evidence type="ECO:0000256" key="8">
    <source>
        <dbReference type="SAM" id="MobiDB-lite"/>
    </source>
</evidence>
<protein>
    <recommendedName>
        <fullName evidence="12">Chorion peroxidase</fullName>
    </recommendedName>
</protein>
<accession>A0A482WHV5</accession>
<keyword evidence="5 9" id="KW-0732">Signal</keyword>
<comment type="subcellular location">
    <subcellularLocation>
        <location evidence="1">Secreted</location>
    </subcellularLocation>
</comment>
<keyword evidence="3" id="KW-0560">Oxidoreductase</keyword>